<sequence length="75" mass="8210">MTMATTTLDPPVIVEVSERYAGMVRDLVAWLERSSESGSIRIDRRGESIKATLEVTGPADRVFEVAASLADEERA</sequence>
<accession>A0A6M3J0S1</accession>
<protein>
    <submittedName>
        <fullName evidence="1">Uncharacterized protein</fullName>
    </submittedName>
</protein>
<gene>
    <name evidence="1" type="ORF">MM415B00627_0031</name>
</gene>
<organism evidence="1">
    <name type="scientific">viral metagenome</name>
    <dbReference type="NCBI Taxonomy" id="1070528"/>
    <lineage>
        <taxon>unclassified sequences</taxon>
        <taxon>metagenomes</taxon>
        <taxon>organismal metagenomes</taxon>
    </lineage>
</organism>
<dbReference type="EMBL" id="MT141497">
    <property type="protein sequence ID" value="QJA63449.1"/>
    <property type="molecule type" value="Genomic_DNA"/>
</dbReference>
<name>A0A6M3J0S1_9ZZZZ</name>
<dbReference type="AlphaFoldDB" id="A0A6M3J0S1"/>
<proteinExistence type="predicted"/>
<evidence type="ECO:0000313" key="1">
    <source>
        <dbReference type="EMBL" id="QJA63449.1"/>
    </source>
</evidence>
<reference evidence="1" key="1">
    <citation type="submission" date="2020-03" db="EMBL/GenBank/DDBJ databases">
        <title>The deep terrestrial virosphere.</title>
        <authorList>
            <person name="Holmfeldt K."/>
            <person name="Nilsson E."/>
            <person name="Simone D."/>
            <person name="Lopez-Fernandez M."/>
            <person name="Wu X."/>
            <person name="de Brujin I."/>
            <person name="Lundin D."/>
            <person name="Andersson A."/>
            <person name="Bertilsson S."/>
            <person name="Dopson M."/>
        </authorList>
    </citation>
    <scope>NUCLEOTIDE SEQUENCE</scope>
    <source>
        <strain evidence="1">MM415B00627</strain>
    </source>
</reference>